<keyword evidence="2 5" id="KW-0812">Transmembrane</keyword>
<proteinExistence type="predicted"/>
<sequence>MGVTWLVAFVRVATKTSSPSLLPLQKTYRALVLVVLVWSWVGLAASQWQGTTYEGWLRQWLALALALTFPPIVQAAWGNRFFIQALGAMAVWTGLIFGAAFLTLQLFGERVAGLELQEFGHRFLGLANDPNQAALVISVALMALFIAWYRLEWSWKAVLPLIALMLVMGRATDSDSFLVAAGFALLAAIAQTSFDRQSNPRPGAALVVGVLVALGLASIFWGLYSQFDALYAKTGQGDLRTRVWTHGVEAWIASPFTGHGPGHFSGQVAPFGAFEAHNLYIDWAAQFGIVGLVVLVALFFRLGLALLREREFAGLGMLAILAILSTFLFFGRHAVFWSGLYLCMVLLATSRKTVR</sequence>
<evidence type="ECO:0000313" key="7">
    <source>
        <dbReference type="EMBL" id="MBW0145287.1"/>
    </source>
</evidence>
<dbReference type="PANTHER" id="PTHR37422:SF13">
    <property type="entry name" value="LIPOPOLYSACCHARIDE BIOSYNTHESIS PROTEIN PA4999-RELATED"/>
    <property type="match status" value="1"/>
</dbReference>
<keyword evidence="4 5" id="KW-0472">Membrane</keyword>
<dbReference type="Proteomes" id="UP000698028">
    <property type="component" value="Unassembled WGS sequence"/>
</dbReference>
<feature type="transmembrane region" description="Helical" evidence="5">
    <location>
        <begin position="132"/>
        <end position="149"/>
    </location>
</feature>
<dbReference type="InterPro" id="IPR051533">
    <property type="entry name" value="WaaL-like"/>
</dbReference>
<protein>
    <submittedName>
        <fullName evidence="7">O-antigen ligase family protein</fullName>
    </submittedName>
</protein>
<dbReference type="Pfam" id="PF04932">
    <property type="entry name" value="Wzy_C"/>
    <property type="match status" value="1"/>
</dbReference>
<gene>
    <name evidence="7" type="ORF">KTQ36_08275</name>
</gene>
<evidence type="ECO:0000256" key="2">
    <source>
        <dbReference type="ARBA" id="ARBA00022692"/>
    </source>
</evidence>
<keyword evidence="8" id="KW-1185">Reference proteome</keyword>
<evidence type="ECO:0000256" key="1">
    <source>
        <dbReference type="ARBA" id="ARBA00004141"/>
    </source>
</evidence>
<feature type="transmembrane region" description="Helical" evidence="5">
    <location>
        <begin position="85"/>
        <end position="107"/>
    </location>
</feature>
<feature type="transmembrane region" description="Helical" evidence="5">
    <location>
        <begin position="30"/>
        <end position="48"/>
    </location>
</feature>
<organism evidence="7 8">
    <name type="scientific">Sphingomicrobium clamense</name>
    <dbReference type="NCBI Taxonomy" id="2851013"/>
    <lineage>
        <taxon>Bacteria</taxon>
        <taxon>Pseudomonadati</taxon>
        <taxon>Pseudomonadota</taxon>
        <taxon>Alphaproteobacteria</taxon>
        <taxon>Sphingomonadales</taxon>
        <taxon>Sphingomonadaceae</taxon>
        <taxon>Sphingomicrobium</taxon>
    </lineage>
</organism>
<accession>A0ABS6V6V3</accession>
<feature type="transmembrane region" description="Helical" evidence="5">
    <location>
        <begin position="60"/>
        <end position="78"/>
    </location>
</feature>
<name>A0ABS6V6V3_9SPHN</name>
<dbReference type="InterPro" id="IPR007016">
    <property type="entry name" value="O-antigen_ligase-rel_domated"/>
</dbReference>
<keyword evidence="3 5" id="KW-1133">Transmembrane helix</keyword>
<comment type="caution">
    <text evidence="7">The sequence shown here is derived from an EMBL/GenBank/DDBJ whole genome shotgun (WGS) entry which is preliminary data.</text>
</comment>
<feature type="transmembrane region" description="Helical" evidence="5">
    <location>
        <begin position="206"/>
        <end position="224"/>
    </location>
</feature>
<evidence type="ECO:0000256" key="3">
    <source>
        <dbReference type="ARBA" id="ARBA00022989"/>
    </source>
</evidence>
<dbReference type="EMBL" id="JAHVAH010000001">
    <property type="protein sequence ID" value="MBW0145287.1"/>
    <property type="molecule type" value="Genomic_DNA"/>
</dbReference>
<evidence type="ECO:0000256" key="5">
    <source>
        <dbReference type="SAM" id="Phobius"/>
    </source>
</evidence>
<feature type="domain" description="O-antigen ligase-related" evidence="6">
    <location>
        <begin position="162"/>
        <end position="296"/>
    </location>
</feature>
<keyword evidence="7" id="KW-0436">Ligase</keyword>
<reference evidence="7 8" key="1">
    <citation type="submission" date="2021-07" db="EMBL/GenBank/DDBJ databases">
        <title>The draft genome sequence of Sphingomicrobium sp. B8.</title>
        <authorList>
            <person name="Mu L."/>
        </authorList>
    </citation>
    <scope>NUCLEOTIDE SEQUENCE [LARGE SCALE GENOMIC DNA]</scope>
    <source>
        <strain evidence="7 8">B8</strain>
    </source>
</reference>
<feature type="transmembrane region" description="Helical" evidence="5">
    <location>
        <begin position="177"/>
        <end position="194"/>
    </location>
</feature>
<evidence type="ECO:0000313" key="8">
    <source>
        <dbReference type="Proteomes" id="UP000698028"/>
    </source>
</evidence>
<dbReference type="GO" id="GO:0016874">
    <property type="term" value="F:ligase activity"/>
    <property type="evidence" value="ECO:0007669"/>
    <property type="project" value="UniProtKB-KW"/>
</dbReference>
<evidence type="ECO:0000259" key="6">
    <source>
        <dbReference type="Pfam" id="PF04932"/>
    </source>
</evidence>
<dbReference type="PANTHER" id="PTHR37422">
    <property type="entry name" value="TEICHURONIC ACID BIOSYNTHESIS PROTEIN TUAE"/>
    <property type="match status" value="1"/>
</dbReference>
<feature type="transmembrane region" description="Helical" evidence="5">
    <location>
        <begin position="280"/>
        <end position="300"/>
    </location>
</feature>
<evidence type="ECO:0000256" key="4">
    <source>
        <dbReference type="ARBA" id="ARBA00023136"/>
    </source>
</evidence>
<feature type="transmembrane region" description="Helical" evidence="5">
    <location>
        <begin position="312"/>
        <end position="330"/>
    </location>
</feature>
<comment type="subcellular location">
    <subcellularLocation>
        <location evidence="1">Membrane</location>
        <topology evidence="1">Multi-pass membrane protein</topology>
    </subcellularLocation>
</comment>
<feature type="transmembrane region" description="Helical" evidence="5">
    <location>
        <begin position="336"/>
        <end position="354"/>
    </location>
</feature>